<feature type="region of interest" description="Disordered" evidence="1">
    <location>
        <begin position="785"/>
        <end position="813"/>
    </location>
</feature>
<comment type="caution">
    <text evidence="2">The sequence shown here is derived from an EMBL/GenBank/DDBJ whole genome shotgun (WGS) entry which is preliminary data.</text>
</comment>
<feature type="compositionally biased region" description="Pro residues" evidence="1">
    <location>
        <begin position="1500"/>
        <end position="1510"/>
    </location>
</feature>
<dbReference type="OrthoDB" id="10256375at2759"/>
<sequence length="1856" mass="205347">MALKVTPLYTRAFEQLITPVNRNLMCQDADPQLVAQLLLGTYFSANITEWSPTDIHLEDRYDPQEPVTVRLISTLLSSAVPHNIVKLTAISPNKNANISILCNHSIILHSDLNIIIPPYKTKHSITNINNERFYMKLFKMRPRNARLHGAGLRCPVISPEEEILACSVSDYGDICIIHSGGDVAILDHVEFLPGRPYTYFFTSPFSMLSHREDSETTSDLYVVAYDCCFPPDSDNYLQCDSTLIVVRAIGRHTELKLERCVYSCSPCTIDDLAVRGGVRRTWVLRQMPTITFRVTFDSTMPLSLSCSISPFGDFAVLVYSGLHFSIPILHVSDSIRHTRQPAWSWSPAVLAAGAYRRQASHAPRGCRGCSPASLELDSKSEPLPHMPESSSKVLAAEKHASSERVPIPCRCNCLQLMPSFDAQFSNLLDSYIQWLETDNGSYVMTHNLHALIQAYMPHSLRHCQSEPVRVSWSLDGSIYCMYYAGVFIFGAIFGVLFRVELKDVTSAAVASGPMISFANTSSSLVGRDLSFEFLGGRFLAFRFGSTLTIFHVVLPFNKLNIEYPERWAPSTHTISACQLIRETPPVLLSHTHLETSATYAVNLRFIPQINTVSFLSYGVRNYKLLRQLLLSSSPLEAKELQEGLTDELNPNQSSDSMREVGVATEILLFFQAIGTHVSVAMKNMFNLLATLATYQNTIDYSSHLAKIASGAYSMIVHHACEAVLVPLNILRRRYTKDLSPISLVSAEQTYMAIVDSIISSFNGNILSFFYKQLGSYPVLFSSRPSNSLNGTSESSDIFTGESDDAEDRSESNVPTADTLQYTKALCFMAVSLLKLTALFVRTSYALSAARAHLLAPGQAHQLLYKNNRFVSYTIPAATCLSLACGYCCLAYDNCVYQALCYDEKTPARRELIQKAALFLLCIHSLSKCLQLYFLDSVVIQMLSILVPQNYTAPSGPFNKPQSVAVPLLPFYIINVYYPFMGPFSVLQSSSISLEKRFAGASEAEHAHFAPERIISVYDYLFSGTPIHKLDMPNNPCNQLYLQSVLSALKQYDPFPSQDVSSRTNMQQPLAAAKTSSIPTCAQILHAAYAAGRHGHFLAVISYLLKLSGDSAYCGPRPSFSSASIQVEPSSVCLTELQCSLLTRMLTICDTIKAKSPLAHNDIGFLLTLRARTDATLLDSLVFFLLYVTTYNVLPDFNYFLTFQRNAYTEPRCHCGSSSTLQPHSSGVAGEIRYSLTFPDTAYIDNLPPIIQPLFTPLCIALFLLAIGRIEDGVFLLARERCYSTAIHLLRCFLTSFAAISKEAPETIGCSQNASLADRSPIDESEKHRMLNIYACKIPNLERLCNELETNQSALCRICGHDRDSVMDIDYSVSLQKEPEAYSVISKPTSRSLSQQSKRNVAKSHVDQLETRSPPPNEGSFPGVDDFHVNRDPEIGEVLSTSAVKADDIVGEKRTPPELDVTASVDENQRSSISSNPLQRAGLPAPPPLPPPSTSLSQQLPQPPPLPPPPGSVVAPVSTPIPPFPFQPQPSSMRMPPPIHYNSVTSQIPPTQRYLPVPSVNRSIQRVAPVPITFQPPPSRPASSNFVQRPLSVLATSQIRPHSAYLPTAPEPYASLPVHMPVMHAPGYPGNSVAIIRPHIPVSQGIAPQHQQFSGNLLNYPAIQIAPDPQIPAFFRQPSQQVVIQAQPQAPTSVSVPVPQQIAPPSQAQNAKPEHQKQKRMQPQIQSIEISSVGGGSTLSINDPYPPQRSAQHQMCSNIEIEEHTPPIFSPGVYDSGVDLRTQDYRNMAQYLQAAAPKQPEAPVKRKTHNNMRWMDISKNIEELDQLTAAAQGTMDYLQALTKEVEGNEQRLLRAKH</sequence>
<feature type="compositionally biased region" description="Polar residues" evidence="1">
    <location>
        <begin position="1385"/>
        <end position="1398"/>
    </location>
</feature>
<dbReference type="Proteomes" id="UP000002488">
    <property type="component" value="Unassembled WGS sequence"/>
</dbReference>
<organism evidence="2 3">
    <name type="scientific">Giardia intestinalis (strain ATCC 50581 / GS clone H7)</name>
    <name type="common">Giardia lamblia</name>
    <dbReference type="NCBI Taxonomy" id="598745"/>
    <lineage>
        <taxon>Eukaryota</taxon>
        <taxon>Metamonada</taxon>
        <taxon>Diplomonadida</taxon>
        <taxon>Hexamitidae</taxon>
        <taxon>Giardiinae</taxon>
        <taxon>Giardia</taxon>
    </lineage>
</organism>
<evidence type="ECO:0000313" key="3">
    <source>
        <dbReference type="Proteomes" id="UP000002488"/>
    </source>
</evidence>
<feature type="compositionally biased region" description="Polar residues" evidence="1">
    <location>
        <begin position="785"/>
        <end position="797"/>
    </location>
</feature>
<reference evidence="2 3" key="1">
    <citation type="journal article" date="2009" name="PLoS Pathog.">
        <title>Draft genome sequencing of giardia intestinalis assemblage B isolate GS: is human giardiasis caused by two different species?</title>
        <authorList>
            <person name="Franzen O."/>
            <person name="Jerlstrom-Hultqvist J."/>
            <person name="Castro E."/>
            <person name="Sherwood E."/>
            <person name="Ankarklev J."/>
            <person name="Reiner D.S."/>
            <person name="Palm D."/>
            <person name="Andersson J.O."/>
            <person name="Andersson B."/>
            <person name="Svard S.G."/>
        </authorList>
    </citation>
    <scope>NUCLEOTIDE SEQUENCE [LARGE SCALE GENOMIC DNA]</scope>
    <source>
        <strain evidence="3">ATCC 50581 / GS clone H7</strain>
    </source>
</reference>
<feature type="region of interest" description="Disordered" evidence="1">
    <location>
        <begin position="1447"/>
        <end position="1522"/>
    </location>
</feature>
<dbReference type="PANTHER" id="PTHR24216">
    <property type="entry name" value="PAXILLIN-RELATED"/>
    <property type="match status" value="1"/>
</dbReference>
<feature type="region of interest" description="Disordered" evidence="1">
    <location>
        <begin position="1702"/>
        <end position="1723"/>
    </location>
</feature>
<evidence type="ECO:0000256" key="1">
    <source>
        <dbReference type="SAM" id="MobiDB-lite"/>
    </source>
</evidence>
<protein>
    <submittedName>
        <fullName evidence="2">Uncharacterized protein</fullName>
    </submittedName>
</protein>
<name>C6LV53_GIAIB</name>
<feature type="compositionally biased region" description="Pro residues" evidence="1">
    <location>
        <begin position="1483"/>
        <end position="1492"/>
    </location>
</feature>
<dbReference type="PANTHER" id="PTHR24216:SF8">
    <property type="entry name" value="PAXILLIN, ISOFORM F"/>
    <property type="match status" value="1"/>
</dbReference>
<feature type="region of interest" description="Disordered" evidence="1">
    <location>
        <begin position="1383"/>
        <end position="1429"/>
    </location>
</feature>
<gene>
    <name evidence="2" type="ORF">GL50581_2656</name>
</gene>
<dbReference type="VEuPathDB" id="GiardiaDB:GL50581_2656"/>
<dbReference type="OMA" id="HTISACQ"/>
<proteinExistence type="predicted"/>
<feature type="compositionally biased region" description="Basic and acidic residues" evidence="1">
    <location>
        <begin position="1447"/>
        <end position="1456"/>
    </location>
</feature>
<dbReference type="EMBL" id="ACGJ01002358">
    <property type="protein sequence ID" value="EET00105.1"/>
    <property type="molecule type" value="Genomic_DNA"/>
</dbReference>
<accession>C6LV53</accession>
<evidence type="ECO:0000313" key="2">
    <source>
        <dbReference type="EMBL" id="EET00105.1"/>
    </source>
</evidence>